<reference evidence="2" key="1">
    <citation type="journal article" date="2020" name="Phytopathology">
        <title>Genome Sequence Resources of Colletotrichum truncatum, C. plurivorum, C. musicola, and C. sojae: Four Species Pathogenic to Soybean (Glycine max).</title>
        <authorList>
            <person name="Rogerio F."/>
            <person name="Boufleur T.R."/>
            <person name="Ciampi-Guillardi M."/>
            <person name="Sukno S.A."/>
            <person name="Thon M.R."/>
            <person name="Massola Junior N.S."/>
            <person name="Baroncelli R."/>
        </authorList>
    </citation>
    <scope>NUCLEOTIDE SEQUENCE</scope>
    <source>
        <strain evidence="2">LFN0074</strain>
    </source>
</reference>
<dbReference type="AlphaFoldDB" id="A0A8H6NEJ3"/>
<organism evidence="2 3">
    <name type="scientific">Colletotrichum musicola</name>
    <dbReference type="NCBI Taxonomy" id="2175873"/>
    <lineage>
        <taxon>Eukaryota</taxon>
        <taxon>Fungi</taxon>
        <taxon>Dikarya</taxon>
        <taxon>Ascomycota</taxon>
        <taxon>Pezizomycotina</taxon>
        <taxon>Sordariomycetes</taxon>
        <taxon>Hypocreomycetidae</taxon>
        <taxon>Glomerellales</taxon>
        <taxon>Glomerellaceae</taxon>
        <taxon>Colletotrichum</taxon>
        <taxon>Colletotrichum orchidearum species complex</taxon>
    </lineage>
</organism>
<proteinExistence type="predicted"/>
<dbReference type="EMBL" id="WIGM01000283">
    <property type="protein sequence ID" value="KAF6830479.1"/>
    <property type="molecule type" value="Genomic_DNA"/>
</dbReference>
<feature type="region of interest" description="Disordered" evidence="1">
    <location>
        <begin position="1"/>
        <end position="45"/>
    </location>
</feature>
<accession>A0A8H6NEJ3</accession>
<evidence type="ECO:0000313" key="2">
    <source>
        <dbReference type="EMBL" id="KAF6830479.1"/>
    </source>
</evidence>
<gene>
    <name evidence="2" type="ORF">CMUS01_07716</name>
</gene>
<feature type="region of interest" description="Disordered" evidence="1">
    <location>
        <begin position="145"/>
        <end position="257"/>
    </location>
</feature>
<protein>
    <submittedName>
        <fullName evidence="2">Uncharacterized protein</fullName>
    </submittedName>
</protein>
<name>A0A8H6NEJ3_9PEZI</name>
<evidence type="ECO:0000313" key="3">
    <source>
        <dbReference type="Proteomes" id="UP000639643"/>
    </source>
</evidence>
<evidence type="ECO:0000256" key="1">
    <source>
        <dbReference type="SAM" id="MobiDB-lite"/>
    </source>
</evidence>
<feature type="region of interest" description="Disordered" evidence="1">
    <location>
        <begin position="62"/>
        <end position="108"/>
    </location>
</feature>
<feature type="compositionally biased region" description="Basic residues" evidence="1">
    <location>
        <begin position="245"/>
        <end position="257"/>
    </location>
</feature>
<keyword evidence="3" id="KW-1185">Reference proteome</keyword>
<sequence>MRPKTLRAIRSGLERRKTRRGFDLSGSGATGSPRRGSEGTLSKTWRAPDLLGACSSGDILPSAEAKERDGQFATGSRRGGFVGGEKKNPRKRAAGAGRRQDAGLRGSVSLWVTQSSWRGFRSTAKSGKGMAKAVARSCWGLVPRNRRRQTDAETADVDGSSEAGGDHENAEATGSNRDAAREEQEVREGKAREDEVRRGGRDGRRGEKGGRDGTLERKQLELGGVGERGTRKVVGRERSTAQRAVRCRRRRRKARVW</sequence>
<comment type="caution">
    <text evidence="2">The sequence shown here is derived from an EMBL/GenBank/DDBJ whole genome shotgun (WGS) entry which is preliminary data.</text>
</comment>
<dbReference type="Proteomes" id="UP000639643">
    <property type="component" value="Unassembled WGS sequence"/>
</dbReference>
<feature type="compositionally biased region" description="Basic and acidic residues" evidence="1">
    <location>
        <begin position="178"/>
        <end position="220"/>
    </location>
</feature>
<feature type="compositionally biased region" description="Basic and acidic residues" evidence="1">
    <location>
        <begin position="228"/>
        <end position="240"/>
    </location>
</feature>